<organism evidence="1 2">
    <name type="scientific">Paraburkholderia phenazinium</name>
    <dbReference type="NCBI Taxonomy" id="60549"/>
    <lineage>
        <taxon>Bacteria</taxon>
        <taxon>Pseudomonadati</taxon>
        <taxon>Pseudomonadota</taxon>
        <taxon>Betaproteobacteria</taxon>
        <taxon>Burkholderiales</taxon>
        <taxon>Burkholderiaceae</taxon>
        <taxon>Paraburkholderia</taxon>
    </lineage>
</organism>
<dbReference type="RefSeq" id="WP_143016603.1">
    <property type="nucleotide sequence ID" value="NZ_FNCJ01000006.1"/>
</dbReference>
<dbReference type="SUPFAM" id="SSF54427">
    <property type="entry name" value="NTF2-like"/>
    <property type="match status" value="1"/>
</dbReference>
<reference evidence="1 2" key="1">
    <citation type="submission" date="2016-10" db="EMBL/GenBank/DDBJ databases">
        <authorList>
            <person name="de Groot N.N."/>
        </authorList>
    </citation>
    <scope>NUCLEOTIDE SEQUENCE [LARGE SCALE GENOMIC DNA]</scope>
    <source>
        <strain evidence="1 2">LMG 2247</strain>
    </source>
</reference>
<protein>
    <recommendedName>
        <fullName evidence="3">DUF4440 domain-containing protein</fullName>
    </recommendedName>
</protein>
<dbReference type="OrthoDB" id="9798081at2"/>
<dbReference type="InterPro" id="IPR032710">
    <property type="entry name" value="NTF2-like_dom_sf"/>
</dbReference>
<dbReference type="AlphaFoldDB" id="A0A1G7YZJ0"/>
<sequence length="134" mass="14988">MDHSLGEIDELIAAFYAAFDNRGGRAPTTSSLSSMFTPHATIARLGPNGVDEWNLESFLAPRQKLLTDGSLRDFHEWEIEAKTTVSRELASRHSRYQKKGTLEGAAYAGEGTKFIQLCKVARTWKISSILWQDI</sequence>
<accession>A0A1G7YZJ0</accession>
<dbReference type="Gene3D" id="3.10.450.50">
    <property type="match status" value="1"/>
</dbReference>
<gene>
    <name evidence="1" type="ORF">SAMN05216466_106378</name>
</gene>
<evidence type="ECO:0000313" key="2">
    <source>
        <dbReference type="Proteomes" id="UP000199706"/>
    </source>
</evidence>
<evidence type="ECO:0008006" key="3">
    <source>
        <dbReference type="Google" id="ProtNLM"/>
    </source>
</evidence>
<dbReference type="Proteomes" id="UP000199706">
    <property type="component" value="Unassembled WGS sequence"/>
</dbReference>
<name>A0A1G7YZJ0_9BURK</name>
<dbReference type="EMBL" id="FNCJ01000006">
    <property type="protein sequence ID" value="SDH01755.1"/>
    <property type="molecule type" value="Genomic_DNA"/>
</dbReference>
<proteinExistence type="predicted"/>
<evidence type="ECO:0000313" key="1">
    <source>
        <dbReference type="EMBL" id="SDH01755.1"/>
    </source>
</evidence>